<evidence type="ECO:0000259" key="2">
    <source>
        <dbReference type="Pfam" id="PF00485"/>
    </source>
</evidence>
<dbReference type="EMBL" id="JAROCY010000023">
    <property type="protein sequence ID" value="MDF8335211.1"/>
    <property type="molecule type" value="Genomic_DNA"/>
</dbReference>
<reference evidence="3 4" key="1">
    <citation type="submission" date="2023-03" db="EMBL/GenBank/DDBJ databases">
        <title>Novosphingobium cyanobacteriorum sp. nov., isolated from a eutrophic reservoir during the Microcystis bloom period.</title>
        <authorList>
            <person name="Kang M."/>
            <person name="Le V."/>
            <person name="Ko S.-R."/>
            <person name="Lee S.-A."/>
            <person name="Ahn C.-Y."/>
        </authorList>
    </citation>
    <scope>NUCLEOTIDE SEQUENCE [LARGE SCALE GENOMIC DNA]</scope>
    <source>
        <strain evidence="3 4">HBC54</strain>
    </source>
</reference>
<organism evidence="3 4">
    <name type="scientific">Novosphingobium cyanobacteriorum</name>
    <dbReference type="NCBI Taxonomy" id="3024215"/>
    <lineage>
        <taxon>Bacteria</taxon>
        <taxon>Pseudomonadati</taxon>
        <taxon>Pseudomonadota</taxon>
        <taxon>Alphaproteobacteria</taxon>
        <taxon>Sphingomonadales</taxon>
        <taxon>Sphingomonadaceae</taxon>
        <taxon>Novosphingobium</taxon>
    </lineage>
</organism>
<keyword evidence="4" id="KW-1185">Reference proteome</keyword>
<dbReference type="SUPFAM" id="SSF52540">
    <property type="entry name" value="P-loop containing nucleoside triphosphate hydrolases"/>
    <property type="match status" value="2"/>
</dbReference>
<protein>
    <submittedName>
        <fullName evidence="3">Kinase</fullName>
    </submittedName>
</protein>
<feature type="domain" description="Phosphoribulokinase/uridine kinase" evidence="2">
    <location>
        <begin position="18"/>
        <end position="129"/>
    </location>
</feature>
<evidence type="ECO:0000256" key="1">
    <source>
        <dbReference type="SAM" id="MobiDB-lite"/>
    </source>
</evidence>
<keyword evidence="3" id="KW-0808">Transferase</keyword>
<evidence type="ECO:0000313" key="3">
    <source>
        <dbReference type="EMBL" id="MDF8335211.1"/>
    </source>
</evidence>
<comment type="caution">
    <text evidence="3">The sequence shown here is derived from an EMBL/GenBank/DDBJ whole genome shotgun (WGS) entry which is preliminary data.</text>
</comment>
<keyword evidence="3" id="KW-0418">Kinase</keyword>
<gene>
    <name evidence="3" type="ORF">POM99_18560</name>
</gene>
<sequence>MLDSVVPALAARPSGLFVVGICGAQGSGKSTIANALVDALAVPAAALSLDDLYLPRADRQALAQQVHPLFATRGVPGTHDPDLGLATIAALERGEPAPLPRFDKAADDRLPVAHWPKAPAGTRVLVLEGWCLGARPQPQAALADPLNALERDEDPDGIWRHAVNAALGGPGYRALFGRIDHLTLLAAPGWQAVLPWRTQQEQALRREGRGGMTDAQLARFVQHYERLTGHILAEMPAHADLVLQLDAARQVVGQRRNGAEFPLWPEQATAPSALSADPLAGPSGENQ</sequence>
<dbReference type="InterPro" id="IPR027417">
    <property type="entry name" value="P-loop_NTPase"/>
</dbReference>
<dbReference type="Pfam" id="PF00485">
    <property type="entry name" value="PRK"/>
    <property type="match status" value="1"/>
</dbReference>
<feature type="region of interest" description="Disordered" evidence="1">
    <location>
        <begin position="262"/>
        <end position="287"/>
    </location>
</feature>
<evidence type="ECO:0000313" key="4">
    <source>
        <dbReference type="Proteomes" id="UP001222770"/>
    </source>
</evidence>
<proteinExistence type="predicted"/>
<dbReference type="GO" id="GO:0016301">
    <property type="term" value="F:kinase activity"/>
    <property type="evidence" value="ECO:0007669"/>
    <property type="project" value="UniProtKB-KW"/>
</dbReference>
<dbReference type="InterPro" id="IPR006083">
    <property type="entry name" value="PRK/URK"/>
</dbReference>
<name>A0ABT6CMR9_9SPHN</name>
<dbReference type="Proteomes" id="UP001222770">
    <property type="component" value="Unassembled WGS sequence"/>
</dbReference>
<accession>A0ABT6CMR9</accession>
<dbReference type="Gene3D" id="3.40.50.300">
    <property type="entry name" value="P-loop containing nucleotide triphosphate hydrolases"/>
    <property type="match status" value="1"/>
</dbReference>
<dbReference type="PANTHER" id="PTHR10285">
    <property type="entry name" value="URIDINE KINASE"/>
    <property type="match status" value="1"/>
</dbReference>